<dbReference type="InterPro" id="IPR007816">
    <property type="entry name" value="ResB-like_domain"/>
</dbReference>
<evidence type="ECO:0000259" key="7">
    <source>
        <dbReference type="Pfam" id="PF05140"/>
    </source>
</evidence>
<evidence type="ECO:0000256" key="5">
    <source>
        <dbReference type="ARBA" id="ARBA00023136"/>
    </source>
</evidence>
<keyword evidence="3" id="KW-0201">Cytochrome c-type biogenesis</keyword>
<keyword evidence="2 6" id="KW-0812">Transmembrane</keyword>
<feature type="transmembrane region" description="Helical" evidence="6">
    <location>
        <begin position="434"/>
        <end position="453"/>
    </location>
</feature>
<proteinExistence type="predicted"/>
<gene>
    <name evidence="8" type="ORF">MNR06_05070</name>
</gene>
<keyword evidence="5 6" id="KW-0472">Membrane</keyword>
<accession>A0ABY4CEW9</accession>
<evidence type="ECO:0000256" key="2">
    <source>
        <dbReference type="ARBA" id="ARBA00022692"/>
    </source>
</evidence>
<evidence type="ECO:0000313" key="9">
    <source>
        <dbReference type="Proteomes" id="UP000830116"/>
    </source>
</evidence>
<sequence length="471" mass="52841">MNKASAPQKNLIKTLNKPLASLKLAVFIIISLAVITAVGTFVEAKYDAYAAKKLVYDTWYMYAIMGLLVINLTAVMLDRWPWKKRHASFVLAHIGIIILLAGAYITAHHGLDGSMRVGIGESNNLVQVPETDLTVYTSFDGDRYSKTLEQEVDFFKKPPSSEKPFVVPTYEGQIKIVDYKKYVLPSRKVVPGEEGKAGAGVRFQLQNPNVNVVEWLVQKKPNALASQNFGPAQIFLGSAPIKGRGKNEIFLTPDKEGLQYVVFQKDSEKPLKKGFVKEGDVFDPGFKMALSFRVLRYLPAALEEWDLKDSDAPTPLTTSAIKIIFENKEHWVLLNDMVKLFTNNSVYLLTYGNRRIDIGFPIKLHKFEVARYQGTMRAAAYQSLVEVPKAGEHLISMNEPLKHNGLTIYQASFQEEQGQPVASIFSINHDPGRFLKYLGSLVISLGIVLLMWFKHLDFKVGKSRKHDGDNA</sequence>
<reference evidence="8" key="1">
    <citation type="submission" date="2022-03" db="EMBL/GenBank/DDBJ databases">
        <title>Genome Identification and Characterization of new species Bdellovibrio reynosense LBG001 sp. nov. from a Mexico soil sample.</title>
        <authorList>
            <person name="Camilli A."/>
            <person name="Ajao Y."/>
            <person name="Guo X."/>
        </authorList>
    </citation>
    <scope>NUCLEOTIDE SEQUENCE</scope>
    <source>
        <strain evidence="8">LBG001</strain>
    </source>
</reference>
<dbReference type="Proteomes" id="UP000830116">
    <property type="component" value="Chromosome"/>
</dbReference>
<dbReference type="PANTHER" id="PTHR31566">
    <property type="entry name" value="CYTOCHROME C BIOGENESIS PROTEIN CCS1, CHLOROPLASTIC"/>
    <property type="match status" value="1"/>
</dbReference>
<keyword evidence="9" id="KW-1185">Reference proteome</keyword>
<name>A0ABY4CEW9_9BACT</name>
<evidence type="ECO:0000256" key="3">
    <source>
        <dbReference type="ARBA" id="ARBA00022748"/>
    </source>
</evidence>
<dbReference type="EMBL" id="CP093442">
    <property type="protein sequence ID" value="UOF02321.1"/>
    <property type="molecule type" value="Genomic_DNA"/>
</dbReference>
<dbReference type="Pfam" id="PF05140">
    <property type="entry name" value="ResB"/>
    <property type="match status" value="1"/>
</dbReference>
<dbReference type="RefSeq" id="WP_243539501.1">
    <property type="nucleotide sequence ID" value="NZ_CP093442.1"/>
</dbReference>
<evidence type="ECO:0000256" key="1">
    <source>
        <dbReference type="ARBA" id="ARBA00004141"/>
    </source>
</evidence>
<feature type="transmembrane region" description="Helical" evidence="6">
    <location>
        <begin position="59"/>
        <end position="77"/>
    </location>
</feature>
<dbReference type="InterPro" id="IPR023494">
    <property type="entry name" value="Cyt_c_bgen_Ccs1/CcsB/ResB"/>
</dbReference>
<feature type="domain" description="ResB-like" evidence="7">
    <location>
        <begin position="349"/>
        <end position="417"/>
    </location>
</feature>
<comment type="subcellular location">
    <subcellularLocation>
        <location evidence="1">Membrane</location>
        <topology evidence="1">Multi-pass membrane protein</topology>
    </subcellularLocation>
</comment>
<feature type="transmembrane region" description="Helical" evidence="6">
    <location>
        <begin position="20"/>
        <end position="39"/>
    </location>
</feature>
<evidence type="ECO:0000256" key="4">
    <source>
        <dbReference type="ARBA" id="ARBA00022989"/>
    </source>
</evidence>
<protein>
    <submittedName>
        <fullName evidence="8">Cytochrome c biogenesis protein ResB</fullName>
    </submittedName>
</protein>
<feature type="transmembrane region" description="Helical" evidence="6">
    <location>
        <begin position="89"/>
        <end position="107"/>
    </location>
</feature>
<evidence type="ECO:0000313" key="8">
    <source>
        <dbReference type="EMBL" id="UOF02321.1"/>
    </source>
</evidence>
<organism evidence="8 9">
    <name type="scientific">Bdellovibrio reynosensis</name>
    <dbReference type="NCBI Taxonomy" id="2835041"/>
    <lineage>
        <taxon>Bacteria</taxon>
        <taxon>Pseudomonadati</taxon>
        <taxon>Bdellovibrionota</taxon>
        <taxon>Bdellovibrionia</taxon>
        <taxon>Bdellovibrionales</taxon>
        <taxon>Pseudobdellovibrionaceae</taxon>
        <taxon>Bdellovibrio</taxon>
    </lineage>
</organism>
<dbReference type="PANTHER" id="PTHR31566:SF0">
    <property type="entry name" value="CYTOCHROME C BIOGENESIS PROTEIN CCS1, CHLOROPLASTIC"/>
    <property type="match status" value="1"/>
</dbReference>
<keyword evidence="4 6" id="KW-1133">Transmembrane helix</keyword>
<evidence type="ECO:0000256" key="6">
    <source>
        <dbReference type="SAM" id="Phobius"/>
    </source>
</evidence>